<dbReference type="OrthoDB" id="5392716at2759"/>
<name>A0A9P7MXA8_9HYPO</name>
<dbReference type="PANTHER" id="PTHR46177:SF1">
    <property type="entry name" value="INTEGRASE CATALYTIC DOMAIN-CONTAINING PROTEIN"/>
    <property type="match status" value="1"/>
</dbReference>
<organism evidence="2 3">
    <name type="scientific">Claviceps arundinis</name>
    <dbReference type="NCBI Taxonomy" id="1623583"/>
    <lineage>
        <taxon>Eukaryota</taxon>
        <taxon>Fungi</taxon>
        <taxon>Dikarya</taxon>
        <taxon>Ascomycota</taxon>
        <taxon>Pezizomycotina</taxon>
        <taxon>Sordariomycetes</taxon>
        <taxon>Hypocreomycetidae</taxon>
        <taxon>Hypocreales</taxon>
        <taxon>Clavicipitaceae</taxon>
        <taxon>Claviceps</taxon>
    </lineage>
</organism>
<accession>A0A9P7MXA8</accession>
<proteinExistence type="predicted"/>
<feature type="compositionally biased region" description="Polar residues" evidence="1">
    <location>
        <begin position="370"/>
        <end position="381"/>
    </location>
</feature>
<evidence type="ECO:0000313" key="3">
    <source>
        <dbReference type="Proteomes" id="UP000784919"/>
    </source>
</evidence>
<sequence>MGNKRADISSFRELIQDLIREGYRQEEILSKVNTQLDAQKQRAIGLRTLQGFIAKSLSSHKPDLAGVRELVQTLIHEGSRQSDILRIVNEQLSANNQRSISLSTLKRNIRDWGFNQRTHQTDTNSLRELVQTCLDNGDKTREILEHVNTQRRAQNECAITVRTLQKRLKDWGLDRKTQHARILRESGEDISELLVQDIPLATIRRSINEAIEEQALLPISEYALSAHVKSLGFQPQERVRITDELVDCVRSRFFSYGLSDSSLLRDIQQYDNLPCSAYAIRKIRYQNGMKRRCRTEEERVSVLQRGLEFIESDLQRSNVILDLGRESLSHYVRQQGQVLVPRNPLYNIYREIFPEEVQRRTPGNFREPGPNSSGASTDMEN</sequence>
<dbReference type="EMBL" id="SRPS01000052">
    <property type="protein sequence ID" value="KAG5971960.1"/>
    <property type="molecule type" value="Genomic_DNA"/>
</dbReference>
<comment type="caution">
    <text evidence="2">The sequence shown here is derived from an EMBL/GenBank/DDBJ whole genome shotgun (WGS) entry which is preliminary data.</text>
</comment>
<protein>
    <submittedName>
        <fullName evidence="2">Uncharacterized protein</fullName>
    </submittedName>
</protein>
<reference evidence="2" key="1">
    <citation type="journal article" date="2020" name="bioRxiv">
        <title>Whole genome comparisons of ergot fungi reveals the divergence and evolution of species within the genus Claviceps are the result of varying mechanisms driving genome evolution and host range expansion.</title>
        <authorList>
            <person name="Wyka S.A."/>
            <person name="Mondo S.J."/>
            <person name="Liu M."/>
            <person name="Dettman J."/>
            <person name="Nalam V."/>
            <person name="Broders K.D."/>
        </authorList>
    </citation>
    <scope>NUCLEOTIDE SEQUENCE</scope>
    <source>
        <strain evidence="2">CCC 1102</strain>
    </source>
</reference>
<dbReference type="AlphaFoldDB" id="A0A9P7MXA8"/>
<gene>
    <name evidence="2" type="ORF">E4U56_006471</name>
</gene>
<feature type="region of interest" description="Disordered" evidence="1">
    <location>
        <begin position="359"/>
        <end position="381"/>
    </location>
</feature>
<dbReference type="Proteomes" id="UP000784919">
    <property type="component" value="Unassembled WGS sequence"/>
</dbReference>
<dbReference type="PANTHER" id="PTHR46177">
    <property type="entry name" value="INTEGRASE CATALYTIC DOMAIN-CONTAINING PROTEIN"/>
    <property type="match status" value="1"/>
</dbReference>
<evidence type="ECO:0000313" key="2">
    <source>
        <dbReference type="EMBL" id="KAG5971960.1"/>
    </source>
</evidence>
<evidence type="ECO:0000256" key="1">
    <source>
        <dbReference type="SAM" id="MobiDB-lite"/>
    </source>
</evidence>